<dbReference type="InterPro" id="IPR038538">
    <property type="entry name" value="MTERF_sf"/>
</dbReference>
<organism evidence="4 5">
    <name type="scientific">Kalanchoe fedtschenkoi</name>
    <name type="common">Lavender scallops</name>
    <name type="synonym">South American air plant</name>
    <dbReference type="NCBI Taxonomy" id="63787"/>
    <lineage>
        <taxon>Eukaryota</taxon>
        <taxon>Viridiplantae</taxon>
        <taxon>Streptophyta</taxon>
        <taxon>Embryophyta</taxon>
        <taxon>Tracheophyta</taxon>
        <taxon>Spermatophyta</taxon>
        <taxon>Magnoliopsida</taxon>
        <taxon>eudicotyledons</taxon>
        <taxon>Gunneridae</taxon>
        <taxon>Pentapetalae</taxon>
        <taxon>Saxifragales</taxon>
        <taxon>Crassulaceae</taxon>
        <taxon>Kalanchoe</taxon>
    </lineage>
</organism>
<dbReference type="AlphaFoldDB" id="A0A7N0TUS6"/>
<dbReference type="GO" id="GO:0003676">
    <property type="term" value="F:nucleic acid binding"/>
    <property type="evidence" value="ECO:0007669"/>
    <property type="project" value="InterPro"/>
</dbReference>
<dbReference type="OMA" id="NERITMF"/>
<dbReference type="PANTHER" id="PTHR13068:SF236">
    <property type="entry name" value="OS02G0749800 PROTEIN"/>
    <property type="match status" value="1"/>
</dbReference>
<evidence type="ECO:0000256" key="3">
    <source>
        <dbReference type="ARBA" id="ARBA00022946"/>
    </source>
</evidence>
<dbReference type="PANTHER" id="PTHR13068">
    <property type="entry name" value="CGI-12 PROTEIN-RELATED"/>
    <property type="match status" value="1"/>
</dbReference>
<dbReference type="FunFam" id="1.25.70.10:FF:000001">
    <property type="entry name" value="Mitochondrial transcription termination factor-like"/>
    <property type="match status" value="1"/>
</dbReference>
<reference evidence="4" key="1">
    <citation type="submission" date="2021-01" db="UniProtKB">
        <authorList>
            <consortium name="EnsemblPlants"/>
        </authorList>
    </citation>
    <scope>IDENTIFICATION</scope>
</reference>
<evidence type="ECO:0000256" key="2">
    <source>
        <dbReference type="ARBA" id="ARBA00022472"/>
    </source>
</evidence>
<keyword evidence="2" id="KW-0806">Transcription termination</keyword>
<keyword evidence="2" id="KW-0805">Transcription regulation</keyword>
<dbReference type="GO" id="GO:0006353">
    <property type="term" value="P:DNA-templated transcription termination"/>
    <property type="evidence" value="ECO:0007669"/>
    <property type="project" value="UniProtKB-KW"/>
</dbReference>
<comment type="similarity">
    <text evidence="1">Belongs to the mTERF family.</text>
</comment>
<accession>A0A7N0TUS6</accession>
<dbReference type="Gene3D" id="1.25.70.10">
    <property type="entry name" value="Transcription termination factor 3, mitochondrial"/>
    <property type="match status" value="1"/>
</dbReference>
<dbReference type="Gramene" id="Kaladp0045s0292.1.v1.1">
    <property type="protein sequence ID" value="Kaladp0045s0292.1.v1.1.CDS.1"/>
    <property type="gene ID" value="Kaladp0045s0292.v1.1"/>
</dbReference>
<dbReference type="EnsemblPlants" id="Kaladp0045s0292.1.v1.1">
    <property type="protein sequence ID" value="Kaladp0045s0292.1.v1.1.CDS.1"/>
    <property type="gene ID" value="Kaladp0045s0292.v1.1"/>
</dbReference>
<protein>
    <submittedName>
        <fullName evidence="4">Uncharacterized protein</fullName>
    </submittedName>
</protein>
<name>A0A7N0TUS6_KALFE</name>
<evidence type="ECO:0000313" key="4">
    <source>
        <dbReference type="EnsemblPlants" id="Kaladp0045s0292.1.v1.1.CDS.1"/>
    </source>
</evidence>
<sequence length="240" mass="27093">MSEENKIVPALDCLKKVVGSNEEVLTLLTRFHWILLLDPASSLGHNAAVLRDIGMPKLVVSRFLMMNGYAPLTAPQRFKAIDDRALAMGFDPNKHSFGDAINSFAAVSEDNWKHKVGILKKWGWSDSEFVTAFRKQPRIVLIFGKKIEGIMDLLVNMMELKASFVAGCPYILLYSLENRIMPLCSVVRHIVSKGLIEKESYRLGYVLRCADECFLKAYVGKHVEIRSELMALYSSHKKVT</sequence>
<proteinExistence type="inferred from homology"/>
<dbReference type="Proteomes" id="UP000594263">
    <property type="component" value="Unplaced"/>
</dbReference>
<keyword evidence="3" id="KW-0809">Transit peptide</keyword>
<keyword evidence="2" id="KW-0804">Transcription</keyword>
<dbReference type="Pfam" id="PF02536">
    <property type="entry name" value="mTERF"/>
    <property type="match status" value="1"/>
</dbReference>
<evidence type="ECO:0000313" key="5">
    <source>
        <dbReference type="Proteomes" id="UP000594263"/>
    </source>
</evidence>
<dbReference type="InterPro" id="IPR003690">
    <property type="entry name" value="MTERF"/>
</dbReference>
<keyword evidence="5" id="KW-1185">Reference proteome</keyword>
<evidence type="ECO:0000256" key="1">
    <source>
        <dbReference type="ARBA" id="ARBA00007692"/>
    </source>
</evidence>